<dbReference type="AlphaFoldDB" id="A0A9D2HD07"/>
<evidence type="ECO:0000313" key="3">
    <source>
        <dbReference type="EMBL" id="HJA07916.1"/>
    </source>
</evidence>
<keyword evidence="1" id="KW-0732">Signal</keyword>
<dbReference type="Gene3D" id="1.10.530.10">
    <property type="match status" value="1"/>
</dbReference>
<gene>
    <name evidence="3" type="ORF">H9962_01820</name>
</gene>
<organism evidence="3 4">
    <name type="scientific">Candidatus Mailhella merdigallinarum</name>
    <dbReference type="NCBI Taxonomy" id="2838658"/>
    <lineage>
        <taxon>Bacteria</taxon>
        <taxon>Pseudomonadati</taxon>
        <taxon>Thermodesulfobacteriota</taxon>
        <taxon>Desulfovibrionia</taxon>
        <taxon>Desulfovibrionales</taxon>
        <taxon>Desulfovibrionaceae</taxon>
        <taxon>Mailhella</taxon>
    </lineage>
</organism>
<evidence type="ECO:0000256" key="1">
    <source>
        <dbReference type="SAM" id="SignalP"/>
    </source>
</evidence>
<dbReference type="Proteomes" id="UP000824225">
    <property type="component" value="Unassembled WGS sequence"/>
</dbReference>
<dbReference type="InterPro" id="IPR023346">
    <property type="entry name" value="Lysozyme-like_dom_sf"/>
</dbReference>
<accession>A0A9D2HD07</accession>
<dbReference type="SUPFAM" id="SSF53955">
    <property type="entry name" value="Lysozyme-like"/>
    <property type="match status" value="1"/>
</dbReference>
<dbReference type="InterPro" id="IPR008258">
    <property type="entry name" value="Transglycosylase_SLT_dom_1"/>
</dbReference>
<proteinExistence type="predicted"/>
<comment type="caution">
    <text evidence="3">The sequence shown here is derived from an EMBL/GenBank/DDBJ whole genome shotgun (WGS) entry which is preliminary data.</text>
</comment>
<evidence type="ECO:0000259" key="2">
    <source>
        <dbReference type="Pfam" id="PF01464"/>
    </source>
</evidence>
<reference evidence="3" key="1">
    <citation type="journal article" date="2021" name="PeerJ">
        <title>Extensive microbial diversity within the chicken gut microbiome revealed by metagenomics and culture.</title>
        <authorList>
            <person name="Gilroy R."/>
            <person name="Ravi A."/>
            <person name="Getino M."/>
            <person name="Pursley I."/>
            <person name="Horton D.L."/>
            <person name="Alikhan N.F."/>
            <person name="Baker D."/>
            <person name="Gharbi K."/>
            <person name="Hall N."/>
            <person name="Watson M."/>
            <person name="Adriaenssens E.M."/>
            <person name="Foster-Nyarko E."/>
            <person name="Jarju S."/>
            <person name="Secka A."/>
            <person name="Antonio M."/>
            <person name="Oren A."/>
            <person name="Chaudhuri R.R."/>
            <person name="La Ragione R."/>
            <person name="Hildebrand F."/>
            <person name="Pallen M.J."/>
        </authorList>
    </citation>
    <scope>NUCLEOTIDE SEQUENCE</scope>
    <source>
        <strain evidence="3">CHK186-16707</strain>
    </source>
</reference>
<feature type="chain" id="PRO_5039118029" evidence="1">
    <location>
        <begin position="21"/>
        <end position="170"/>
    </location>
</feature>
<dbReference type="CDD" id="cd13400">
    <property type="entry name" value="LT_IagB-like"/>
    <property type="match status" value="1"/>
</dbReference>
<dbReference type="Pfam" id="PF01464">
    <property type="entry name" value="SLT"/>
    <property type="match status" value="1"/>
</dbReference>
<evidence type="ECO:0000313" key="4">
    <source>
        <dbReference type="Proteomes" id="UP000824225"/>
    </source>
</evidence>
<dbReference type="EMBL" id="DXAN01000003">
    <property type="protein sequence ID" value="HJA07916.1"/>
    <property type="molecule type" value="Genomic_DNA"/>
</dbReference>
<reference evidence="3" key="2">
    <citation type="submission" date="2021-04" db="EMBL/GenBank/DDBJ databases">
        <authorList>
            <person name="Gilroy R."/>
        </authorList>
    </citation>
    <scope>NUCLEOTIDE SEQUENCE</scope>
    <source>
        <strain evidence="3">CHK186-16707</strain>
    </source>
</reference>
<sequence length="170" mass="18498">MRTLCLFLSILCLSPGMAFSAERAKVVVSMTRPLTTGCVLNAARASGMPPAALFGLLATEGGSMGEALSNTNGTWDLGCFQINTVHVNELAAMGIAPETLLRDGCVNAYAAAWLLRKEYERTGDLWLAIGAYHSRTPHRRDAYIRKVRTNLEELRRRGISSLSSLQEAQP</sequence>
<feature type="domain" description="Transglycosylase SLT" evidence="2">
    <location>
        <begin position="38"/>
        <end position="134"/>
    </location>
</feature>
<protein>
    <submittedName>
        <fullName evidence="3">Lytic transglycosylase domain-containing protein</fullName>
    </submittedName>
</protein>
<name>A0A9D2HD07_9BACT</name>
<feature type="signal peptide" evidence="1">
    <location>
        <begin position="1"/>
        <end position="20"/>
    </location>
</feature>